<evidence type="ECO:0000256" key="3">
    <source>
        <dbReference type="ARBA" id="ARBA00022475"/>
    </source>
</evidence>
<dbReference type="PANTHER" id="PTHR30250:SF10">
    <property type="entry name" value="LIPOPOLYSACCHARIDE BIOSYNTHESIS PROTEIN WZXC"/>
    <property type="match status" value="1"/>
</dbReference>
<evidence type="ECO:0000256" key="4">
    <source>
        <dbReference type="ARBA" id="ARBA00022692"/>
    </source>
</evidence>
<dbReference type="PANTHER" id="PTHR30250">
    <property type="entry name" value="PST FAMILY PREDICTED COLANIC ACID TRANSPORTER"/>
    <property type="match status" value="1"/>
</dbReference>
<keyword evidence="3" id="KW-1003">Cell membrane</keyword>
<name>A0A951UD86_9CYAN</name>
<evidence type="ECO:0000313" key="8">
    <source>
        <dbReference type="EMBL" id="MBW4549045.1"/>
    </source>
</evidence>
<evidence type="ECO:0000313" key="9">
    <source>
        <dbReference type="Proteomes" id="UP000753908"/>
    </source>
</evidence>
<dbReference type="EMBL" id="JAHHIF010000080">
    <property type="protein sequence ID" value="MBW4549045.1"/>
    <property type="molecule type" value="Genomic_DNA"/>
</dbReference>
<proteinExistence type="inferred from homology"/>
<feature type="transmembrane region" description="Helical" evidence="7">
    <location>
        <begin position="387"/>
        <end position="409"/>
    </location>
</feature>
<dbReference type="Proteomes" id="UP000753908">
    <property type="component" value="Unassembled WGS sequence"/>
</dbReference>
<keyword evidence="6 7" id="KW-0472">Membrane</keyword>
<evidence type="ECO:0000256" key="6">
    <source>
        <dbReference type="ARBA" id="ARBA00023136"/>
    </source>
</evidence>
<sequence length="424" mass="47556">MLMHKIKNQLSNNTLVKSLGWLAGGEFIQRLIRLGAVVVLARAFTAQDYGVFAILLTLNEFCNILIHKGGVATKLIHADQKDLESLANTAYWLNWLICIPIFLIYCIAAALISWHSKDPNLFLPLCIVSLPYLIVPFYAVQDALIQRENRMKVIAFAGTLYSFISNFSVIGFALLGMGIWSIVLSQVLSQASWFIVYRRNQPWRPKGPFTLNGWREIVHFAKYPLSVEFLNKLRANLDYILVGSFLGVEQLGTYFFAFSAGLGLSLSAIGMISTSLYPYLCKVRSNESLFRSYYFKSLITISTVMVPLILLQSSLAYFYVPIVFGQKWVIAIPIIVMICLSGLPRPFALAAEQLLIIVDKGNLSLLWNLIFTVIFSIVLLVAVQFNIFVVAACVLAVHLIGLPLFTVWATRLVFSRPLTPHIGE</sequence>
<keyword evidence="4 7" id="KW-0812">Transmembrane</keyword>
<feature type="transmembrane region" description="Helical" evidence="7">
    <location>
        <begin position="153"/>
        <end position="173"/>
    </location>
</feature>
<dbReference type="InterPro" id="IPR050833">
    <property type="entry name" value="Poly_Biosynth_Transport"/>
</dbReference>
<accession>A0A951UD86</accession>
<comment type="caution">
    <text evidence="8">The sequence shown here is derived from an EMBL/GenBank/DDBJ whole genome shotgun (WGS) entry which is preliminary data.</text>
</comment>
<reference evidence="8" key="1">
    <citation type="submission" date="2021-05" db="EMBL/GenBank/DDBJ databases">
        <authorList>
            <person name="Pietrasiak N."/>
            <person name="Ward R."/>
            <person name="Stajich J.E."/>
            <person name="Kurbessoian T."/>
        </authorList>
    </citation>
    <scope>NUCLEOTIDE SEQUENCE</scope>
    <source>
        <strain evidence="8">CPER-KK1</strain>
    </source>
</reference>
<evidence type="ECO:0000256" key="7">
    <source>
        <dbReference type="SAM" id="Phobius"/>
    </source>
</evidence>
<feature type="transmembrane region" description="Helical" evidence="7">
    <location>
        <begin position="91"/>
        <end position="115"/>
    </location>
</feature>
<feature type="transmembrane region" description="Helical" evidence="7">
    <location>
        <begin position="363"/>
        <end position="381"/>
    </location>
</feature>
<dbReference type="Pfam" id="PF13440">
    <property type="entry name" value="Polysacc_synt_3"/>
    <property type="match status" value="1"/>
</dbReference>
<organism evidence="8 9">
    <name type="scientific">Symplocastrum torsivum CPER-KK1</name>
    <dbReference type="NCBI Taxonomy" id="450513"/>
    <lineage>
        <taxon>Bacteria</taxon>
        <taxon>Bacillati</taxon>
        <taxon>Cyanobacteriota</taxon>
        <taxon>Cyanophyceae</taxon>
        <taxon>Oscillatoriophycideae</taxon>
        <taxon>Oscillatoriales</taxon>
        <taxon>Microcoleaceae</taxon>
        <taxon>Symplocastrum</taxon>
    </lineage>
</organism>
<feature type="transmembrane region" description="Helical" evidence="7">
    <location>
        <begin position="293"/>
        <end position="311"/>
    </location>
</feature>
<evidence type="ECO:0000256" key="5">
    <source>
        <dbReference type="ARBA" id="ARBA00022989"/>
    </source>
</evidence>
<dbReference type="GO" id="GO:0005886">
    <property type="term" value="C:plasma membrane"/>
    <property type="evidence" value="ECO:0007669"/>
    <property type="project" value="UniProtKB-SubCell"/>
</dbReference>
<feature type="transmembrane region" description="Helical" evidence="7">
    <location>
        <begin position="121"/>
        <end position="141"/>
    </location>
</feature>
<dbReference type="AlphaFoldDB" id="A0A951UD86"/>
<evidence type="ECO:0000256" key="2">
    <source>
        <dbReference type="ARBA" id="ARBA00007430"/>
    </source>
</evidence>
<dbReference type="CDD" id="cd13127">
    <property type="entry name" value="MATE_tuaB_like"/>
    <property type="match status" value="1"/>
</dbReference>
<feature type="transmembrane region" description="Helical" evidence="7">
    <location>
        <begin position="317"/>
        <end position="343"/>
    </location>
</feature>
<comment type="subcellular location">
    <subcellularLocation>
        <location evidence="1">Cell membrane</location>
        <topology evidence="1">Multi-pass membrane protein</topology>
    </subcellularLocation>
</comment>
<comment type="similarity">
    <text evidence="2">Belongs to the polysaccharide synthase family.</text>
</comment>
<reference evidence="8" key="2">
    <citation type="journal article" date="2022" name="Microbiol. Resour. Announc.">
        <title>Metagenome Sequencing to Explore Phylogenomics of Terrestrial Cyanobacteria.</title>
        <authorList>
            <person name="Ward R.D."/>
            <person name="Stajich J.E."/>
            <person name="Johansen J.R."/>
            <person name="Huntemann M."/>
            <person name="Clum A."/>
            <person name="Foster B."/>
            <person name="Foster B."/>
            <person name="Roux S."/>
            <person name="Palaniappan K."/>
            <person name="Varghese N."/>
            <person name="Mukherjee S."/>
            <person name="Reddy T.B.K."/>
            <person name="Daum C."/>
            <person name="Copeland A."/>
            <person name="Chen I.A."/>
            <person name="Ivanova N.N."/>
            <person name="Kyrpides N.C."/>
            <person name="Shapiro N."/>
            <person name="Eloe-Fadrosh E.A."/>
            <person name="Pietrasiak N."/>
        </authorList>
    </citation>
    <scope>NUCLEOTIDE SEQUENCE</scope>
    <source>
        <strain evidence="8">CPER-KK1</strain>
    </source>
</reference>
<protein>
    <submittedName>
        <fullName evidence="8">Lipopolysaccharide biosynthesis protein</fullName>
    </submittedName>
</protein>
<evidence type="ECO:0000256" key="1">
    <source>
        <dbReference type="ARBA" id="ARBA00004651"/>
    </source>
</evidence>
<feature type="transmembrane region" description="Helical" evidence="7">
    <location>
        <begin position="263"/>
        <end position="281"/>
    </location>
</feature>
<keyword evidence="5 7" id="KW-1133">Transmembrane helix</keyword>
<gene>
    <name evidence="8" type="ORF">KME25_32270</name>
</gene>